<gene>
    <name evidence="3" type="primary">faah2a_20</name>
    <name evidence="3" type="ORF">TNIN_338191</name>
</gene>
<accession>A0A8X7C702</accession>
<evidence type="ECO:0000313" key="3">
    <source>
        <dbReference type="EMBL" id="GFY54619.1"/>
    </source>
</evidence>
<reference evidence="3" key="1">
    <citation type="submission" date="2020-08" db="EMBL/GenBank/DDBJ databases">
        <title>Multicomponent nature underlies the extraordinary mechanical properties of spider dragline silk.</title>
        <authorList>
            <person name="Kono N."/>
            <person name="Nakamura H."/>
            <person name="Mori M."/>
            <person name="Yoshida Y."/>
            <person name="Ohtoshi R."/>
            <person name="Malay A.D."/>
            <person name="Moran D.A.P."/>
            <person name="Tomita M."/>
            <person name="Numata K."/>
            <person name="Arakawa K."/>
        </authorList>
    </citation>
    <scope>NUCLEOTIDE SEQUENCE</scope>
</reference>
<dbReference type="GO" id="GO:0012505">
    <property type="term" value="C:endomembrane system"/>
    <property type="evidence" value="ECO:0007669"/>
    <property type="project" value="TreeGrafter"/>
</dbReference>
<dbReference type="Pfam" id="PF01425">
    <property type="entry name" value="Amidase"/>
    <property type="match status" value="2"/>
</dbReference>
<dbReference type="EMBL" id="BMAV01009964">
    <property type="protein sequence ID" value="GFY54619.1"/>
    <property type="molecule type" value="Genomic_DNA"/>
</dbReference>
<keyword evidence="3" id="KW-0378">Hydrolase</keyword>
<dbReference type="InterPro" id="IPR052739">
    <property type="entry name" value="FAAH2"/>
</dbReference>
<dbReference type="AlphaFoldDB" id="A0A8X7C702"/>
<dbReference type="Proteomes" id="UP000886998">
    <property type="component" value="Unassembled WGS sequence"/>
</dbReference>
<sequence length="210" mass="22934">MQVKAPWEVFKLDTGTDVWTNLVCSAGSHADIFVRYTLKKGNAFFIFRIIAHLLFAVWFGGKGKTVPPVENPLLLKSATKLAEEIREGKLKSEDVIEAYIDRISVVEPYINATVERSINVALKEAREVDSLIASGKYTKEQLAEEKPLLGVPFSVKLLFNCKGGESSLIGAGGSVIGLGNDILGSVRNPAHFCGIFGHKATHGINNFLFL</sequence>
<organism evidence="3 4">
    <name type="scientific">Trichonephila inaurata madagascariensis</name>
    <dbReference type="NCBI Taxonomy" id="2747483"/>
    <lineage>
        <taxon>Eukaryota</taxon>
        <taxon>Metazoa</taxon>
        <taxon>Ecdysozoa</taxon>
        <taxon>Arthropoda</taxon>
        <taxon>Chelicerata</taxon>
        <taxon>Arachnida</taxon>
        <taxon>Araneae</taxon>
        <taxon>Araneomorphae</taxon>
        <taxon>Entelegynae</taxon>
        <taxon>Araneoidea</taxon>
        <taxon>Nephilidae</taxon>
        <taxon>Trichonephila</taxon>
        <taxon>Trichonephila inaurata</taxon>
    </lineage>
</organism>
<dbReference type="GO" id="GO:0016787">
    <property type="term" value="F:hydrolase activity"/>
    <property type="evidence" value="ECO:0007669"/>
    <property type="project" value="UniProtKB-KW"/>
</dbReference>
<protein>
    <submittedName>
        <fullName evidence="3">Fatty-acid amide hydrolase 2-A</fullName>
    </submittedName>
</protein>
<keyword evidence="4" id="KW-1185">Reference proteome</keyword>
<feature type="domain" description="Amidase" evidence="2">
    <location>
        <begin position="94"/>
        <end position="162"/>
    </location>
</feature>
<keyword evidence="1" id="KW-1133">Transmembrane helix</keyword>
<feature type="domain" description="Amidase" evidence="2">
    <location>
        <begin position="163"/>
        <end position="203"/>
    </location>
</feature>
<evidence type="ECO:0000256" key="1">
    <source>
        <dbReference type="SAM" id="Phobius"/>
    </source>
</evidence>
<dbReference type="InterPro" id="IPR023631">
    <property type="entry name" value="Amidase_dom"/>
</dbReference>
<evidence type="ECO:0000259" key="2">
    <source>
        <dbReference type="Pfam" id="PF01425"/>
    </source>
</evidence>
<evidence type="ECO:0000313" key="4">
    <source>
        <dbReference type="Proteomes" id="UP000886998"/>
    </source>
</evidence>
<dbReference type="OrthoDB" id="6428749at2759"/>
<proteinExistence type="predicted"/>
<name>A0A8X7C702_9ARAC</name>
<keyword evidence="1" id="KW-0812">Transmembrane</keyword>
<dbReference type="InterPro" id="IPR036928">
    <property type="entry name" value="AS_sf"/>
</dbReference>
<dbReference type="SUPFAM" id="SSF75304">
    <property type="entry name" value="Amidase signature (AS) enzymes"/>
    <property type="match status" value="1"/>
</dbReference>
<dbReference type="PANTHER" id="PTHR43372:SF4">
    <property type="entry name" value="FATTY-ACID AMIDE HYDROLASE 2"/>
    <property type="match status" value="1"/>
</dbReference>
<feature type="transmembrane region" description="Helical" evidence="1">
    <location>
        <begin position="43"/>
        <end position="61"/>
    </location>
</feature>
<keyword evidence="1" id="KW-0472">Membrane</keyword>
<dbReference type="Gene3D" id="3.90.1300.10">
    <property type="entry name" value="Amidase signature (AS) domain"/>
    <property type="match status" value="2"/>
</dbReference>
<dbReference type="PANTHER" id="PTHR43372">
    <property type="entry name" value="FATTY-ACID AMIDE HYDROLASE"/>
    <property type="match status" value="1"/>
</dbReference>
<comment type="caution">
    <text evidence="3">The sequence shown here is derived from an EMBL/GenBank/DDBJ whole genome shotgun (WGS) entry which is preliminary data.</text>
</comment>